<feature type="transmembrane region" description="Helical" evidence="1">
    <location>
        <begin position="5"/>
        <end position="21"/>
    </location>
</feature>
<name>A0A3P1SIS1_9GAMM</name>
<dbReference type="RefSeq" id="WP_124928128.1">
    <property type="nucleotide sequence ID" value="NZ_RQXV01000021.1"/>
</dbReference>
<dbReference type="EMBL" id="RQXV01000021">
    <property type="protein sequence ID" value="RRC96645.1"/>
    <property type="molecule type" value="Genomic_DNA"/>
</dbReference>
<accession>A0A3P1SIS1</accession>
<keyword evidence="3" id="KW-1185">Reference proteome</keyword>
<keyword evidence="1" id="KW-0812">Transmembrane</keyword>
<feature type="transmembrane region" description="Helical" evidence="1">
    <location>
        <begin position="27"/>
        <end position="46"/>
    </location>
</feature>
<evidence type="ECO:0000313" key="2">
    <source>
        <dbReference type="EMBL" id="RRC96645.1"/>
    </source>
</evidence>
<dbReference type="Proteomes" id="UP000267535">
    <property type="component" value="Unassembled WGS sequence"/>
</dbReference>
<dbReference type="AlphaFoldDB" id="A0A3P1SIS1"/>
<keyword evidence="1" id="KW-0472">Membrane</keyword>
<keyword evidence="1" id="KW-1133">Transmembrane helix</keyword>
<comment type="caution">
    <text evidence="2">The sequence shown here is derived from an EMBL/GenBank/DDBJ whole genome shotgun (WGS) entry which is preliminary data.</text>
</comment>
<reference evidence="2 3" key="1">
    <citation type="submission" date="2018-11" db="EMBL/GenBank/DDBJ databases">
        <title>The draft genome sequence of Amphritea balenae JAMM 1525T.</title>
        <authorList>
            <person name="Fang Z."/>
            <person name="Zhang Y."/>
            <person name="Han X."/>
        </authorList>
    </citation>
    <scope>NUCLEOTIDE SEQUENCE [LARGE SCALE GENOMIC DNA]</scope>
    <source>
        <strain evidence="2 3">JAMM 1525</strain>
    </source>
</reference>
<sequence>MAWFLWVVASFLISFIYISWRGLNYDIVIGLIFIGVLFHLTIRMKIFKKISKERKETIYLAMSILMLVFSVTTIFMGLPHIRD</sequence>
<gene>
    <name evidence="2" type="ORF">EHS89_20960</name>
</gene>
<organism evidence="2 3">
    <name type="scientific">Amphritea balenae</name>
    <dbReference type="NCBI Taxonomy" id="452629"/>
    <lineage>
        <taxon>Bacteria</taxon>
        <taxon>Pseudomonadati</taxon>
        <taxon>Pseudomonadota</taxon>
        <taxon>Gammaproteobacteria</taxon>
        <taxon>Oceanospirillales</taxon>
        <taxon>Oceanospirillaceae</taxon>
        <taxon>Amphritea</taxon>
    </lineage>
</organism>
<proteinExistence type="predicted"/>
<feature type="transmembrane region" description="Helical" evidence="1">
    <location>
        <begin position="58"/>
        <end position="78"/>
    </location>
</feature>
<protein>
    <submittedName>
        <fullName evidence="2">Uncharacterized protein</fullName>
    </submittedName>
</protein>
<evidence type="ECO:0000256" key="1">
    <source>
        <dbReference type="SAM" id="Phobius"/>
    </source>
</evidence>
<evidence type="ECO:0000313" key="3">
    <source>
        <dbReference type="Proteomes" id="UP000267535"/>
    </source>
</evidence>